<dbReference type="SUPFAM" id="SSF51735">
    <property type="entry name" value="NAD(P)-binding Rossmann-fold domains"/>
    <property type="match status" value="1"/>
</dbReference>
<proteinExistence type="inferred from homology"/>
<dbReference type="GO" id="GO:0051287">
    <property type="term" value="F:NAD binding"/>
    <property type="evidence" value="ECO:0007669"/>
    <property type="project" value="InterPro"/>
</dbReference>
<sequence length="323" mass="36056">MKILVTRKLPKEMIKPLYEIPDSTVVMFDQEEIPMPKKDLLKEIRNADGILANLTDDLNREVLKEAKQLKVISTMAVGYDNIDMEEAEKRGIKVGHTPYVLTEATADLTFALLLSVSRNLPQAASIVKNNQWKSWSPFSYTGHQVHGATIGIIGMGRIGLSVARRAKGFSMKVLYHNRSRHIESENEVGAIYCEDIDTLLAQSDYVVLLVPGSKQTTHMFGEEQFKKMKNKAYFINTSRGTNVDEQALFHALKEGEIKGAGLDVFESEPIQGDHPLLELDNVLALPHIGSASIETRTEMAELTVTNLKNGLTGKPLVYEVQYN</sequence>
<evidence type="ECO:0000256" key="9">
    <source>
        <dbReference type="RuleBase" id="RU003719"/>
    </source>
</evidence>
<dbReference type="GO" id="GO:0005829">
    <property type="term" value="C:cytosol"/>
    <property type="evidence" value="ECO:0007669"/>
    <property type="project" value="TreeGrafter"/>
</dbReference>
<gene>
    <name evidence="12" type="ORF">AZF04_12535</name>
</gene>
<dbReference type="SUPFAM" id="SSF52283">
    <property type="entry name" value="Formate/glycerate dehydrogenase catalytic domain-like"/>
    <property type="match status" value="1"/>
</dbReference>
<dbReference type="Pfam" id="PF02826">
    <property type="entry name" value="2-Hacid_dh_C"/>
    <property type="match status" value="1"/>
</dbReference>
<comment type="similarity">
    <text evidence="5">Belongs to the D-isomer specific 2-hydroxyacid dehydrogenase family. GhrB subfamily.</text>
</comment>
<dbReference type="RefSeq" id="WP_061950093.1">
    <property type="nucleotide sequence ID" value="NZ_LTAO01000038.1"/>
</dbReference>
<dbReference type="Gene3D" id="3.40.50.720">
    <property type="entry name" value="NAD(P)-binding Rossmann-like Domain"/>
    <property type="match status" value="2"/>
</dbReference>
<evidence type="ECO:0000313" key="13">
    <source>
        <dbReference type="Proteomes" id="UP000075806"/>
    </source>
</evidence>
<evidence type="ECO:0000256" key="8">
    <source>
        <dbReference type="ARBA" id="ARBA00073362"/>
    </source>
</evidence>
<keyword evidence="13" id="KW-1185">Reference proteome</keyword>
<dbReference type="InterPro" id="IPR006140">
    <property type="entry name" value="D-isomer_DH_NAD-bd"/>
</dbReference>
<dbReference type="PANTHER" id="PTHR10996">
    <property type="entry name" value="2-HYDROXYACID DEHYDROGENASE-RELATED"/>
    <property type="match status" value="1"/>
</dbReference>
<evidence type="ECO:0000256" key="4">
    <source>
        <dbReference type="ARBA" id="ARBA00052769"/>
    </source>
</evidence>
<reference evidence="12" key="1">
    <citation type="submission" date="2016-02" db="EMBL/GenBank/DDBJ databases">
        <title>Genome sequence of Bacillus trypoxylicola KCTC 13244(T).</title>
        <authorList>
            <person name="Jeong H."/>
            <person name="Park S.-H."/>
            <person name="Choi S.-K."/>
        </authorList>
    </citation>
    <scope>NUCLEOTIDE SEQUENCE [LARGE SCALE GENOMIC DNA]</scope>
    <source>
        <strain evidence="12">KCTC 13244</strain>
    </source>
</reference>
<dbReference type="FunFam" id="3.40.50.720:FF:000026">
    <property type="entry name" value="Glyoxylate/hydroxypyruvate reductase B"/>
    <property type="match status" value="1"/>
</dbReference>
<feature type="domain" description="D-isomer specific 2-hydroxyacid dehydrogenase NAD-binding" evidence="11">
    <location>
        <begin position="110"/>
        <end position="289"/>
    </location>
</feature>
<dbReference type="InterPro" id="IPR036291">
    <property type="entry name" value="NAD(P)-bd_dom_sf"/>
</dbReference>
<evidence type="ECO:0000313" key="12">
    <source>
        <dbReference type="EMBL" id="KYG26628.1"/>
    </source>
</evidence>
<dbReference type="InterPro" id="IPR029752">
    <property type="entry name" value="D-isomer_DH_CS1"/>
</dbReference>
<dbReference type="OrthoDB" id="9805416at2"/>
<organism evidence="12 13">
    <name type="scientific">Alkalihalobacillus trypoxylicola</name>
    <dbReference type="NCBI Taxonomy" id="519424"/>
    <lineage>
        <taxon>Bacteria</taxon>
        <taxon>Bacillati</taxon>
        <taxon>Bacillota</taxon>
        <taxon>Bacilli</taxon>
        <taxon>Bacillales</taxon>
        <taxon>Bacillaceae</taxon>
        <taxon>Alkalihalobacillus</taxon>
    </lineage>
</organism>
<dbReference type="PROSITE" id="PS00065">
    <property type="entry name" value="D_2_HYDROXYACID_DH_1"/>
    <property type="match status" value="1"/>
</dbReference>
<dbReference type="InterPro" id="IPR006139">
    <property type="entry name" value="D-isomer_2_OHA_DH_cat_dom"/>
</dbReference>
<dbReference type="CDD" id="cd05301">
    <property type="entry name" value="GDH"/>
    <property type="match status" value="1"/>
</dbReference>
<comment type="catalytic activity">
    <reaction evidence="4">
        <text>glycolate + NADP(+) = glyoxylate + NADPH + H(+)</text>
        <dbReference type="Rhea" id="RHEA:10992"/>
        <dbReference type="ChEBI" id="CHEBI:15378"/>
        <dbReference type="ChEBI" id="CHEBI:29805"/>
        <dbReference type="ChEBI" id="CHEBI:36655"/>
        <dbReference type="ChEBI" id="CHEBI:57783"/>
        <dbReference type="ChEBI" id="CHEBI:58349"/>
        <dbReference type="EC" id="1.1.1.79"/>
    </reaction>
</comment>
<evidence type="ECO:0000256" key="1">
    <source>
        <dbReference type="ARBA" id="ARBA00023002"/>
    </source>
</evidence>
<dbReference type="EMBL" id="LTAO01000038">
    <property type="protein sequence ID" value="KYG26628.1"/>
    <property type="molecule type" value="Genomic_DNA"/>
</dbReference>
<comment type="catalytic activity">
    <reaction evidence="2">
        <text>(R)-glycerate + NAD(+) = 3-hydroxypyruvate + NADH + H(+)</text>
        <dbReference type="Rhea" id="RHEA:17905"/>
        <dbReference type="ChEBI" id="CHEBI:15378"/>
        <dbReference type="ChEBI" id="CHEBI:16659"/>
        <dbReference type="ChEBI" id="CHEBI:17180"/>
        <dbReference type="ChEBI" id="CHEBI:57540"/>
        <dbReference type="ChEBI" id="CHEBI:57945"/>
        <dbReference type="EC" id="1.1.1.81"/>
    </reaction>
</comment>
<evidence type="ECO:0000259" key="10">
    <source>
        <dbReference type="Pfam" id="PF00389"/>
    </source>
</evidence>
<evidence type="ECO:0000256" key="2">
    <source>
        <dbReference type="ARBA" id="ARBA00051801"/>
    </source>
</evidence>
<dbReference type="Pfam" id="PF00389">
    <property type="entry name" value="2-Hacid_dh"/>
    <property type="match status" value="1"/>
</dbReference>
<dbReference type="GO" id="GO:0030267">
    <property type="term" value="F:glyoxylate reductase (NADPH) activity"/>
    <property type="evidence" value="ECO:0007669"/>
    <property type="project" value="UniProtKB-EC"/>
</dbReference>
<dbReference type="Proteomes" id="UP000075806">
    <property type="component" value="Unassembled WGS sequence"/>
</dbReference>
<dbReference type="GO" id="GO:0016618">
    <property type="term" value="F:hydroxypyruvate reductase [NAD(P)H] activity"/>
    <property type="evidence" value="ECO:0007669"/>
    <property type="project" value="UniProtKB-EC"/>
</dbReference>
<evidence type="ECO:0000256" key="5">
    <source>
        <dbReference type="ARBA" id="ARBA00061278"/>
    </source>
</evidence>
<keyword evidence="1 9" id="KW-0560">Oxidoreductase</keyword>
<evidence type="ECO:0000256" key="7">
    <source>
        <dbReference type="ARBA" id="ARBA00066674"/>
    </source>
</evidence>
<evidence type="ECO:0000259" key="11">
    <source>
        <dbReference type="Pfam" id="PF02826"/>
    </source>
</evidence>
<dbReference type="STRING" id="519424.AZF04_12535"/>
<evidence type="ECO:0000256" key="3">
    <source>
        <dbReference type="ARBA" id="ARBA00052239"/>
    </source>
</evidence>
<protein>
    <recommendedName>
        <fullName evidence="8">Glyoxylate/hydroxypyruvate reductase B</fullName>
        <ecNumber evidence="6">1.1.1.79</ecNumber>
        <ecNumber evidence="7">1.1.1.81</ecNumber>
    </recommendedName>
</protein>
<name>A0A161P7K3_9BACI</name>
<dbReference type="EC" id="1.1.1.79" evidence="6"/>
<dbReference type="AlphaFoldDB" id="A0A161P7K3"/>
<feature type="domain" description="D-isomer specific 2-hydroxyacid dehydrogenase catalytic" evidence="10">
    <location>
        <begin position="3"/>
        <end position="320"/>
    </location>
</feature>
<comment type="catalytic activity">
    <reaction evidence="3">
        <text>(R)-glycerate + NADP(+) = 3-hydroxypyruvate + NADPH + H(+)</text>
        <dbReference type="Rhea" id="RHEA:18657"/>
        <dbReference type="ChEBI" id="CHEBI:15378"/>
        <dbReference type="ChEBI" id="CHEBI:16659"/>
        <dbReference type="ChEBI" id="CHEBI:17180"/>
        <dbReference type="ChEBI" id="CHEBI:57783"/>
        <dbReference type="ChEBI" id="CHEBI:58349"/>
        <dbReference type="EC" id="1.1.1.81"/>
    </reaction>
</comment>
<accession>A0A161P7K3</accession>
<dbReference type="PANTHER" id="PTHR10996:SF257">
    <property type="entry name" value="GLYOXYLATE REDUCTASE 1"/>
    <property type="match status" value="1"/>
</dbReference>
<comment type="caution">
    <text evidence="12">The sequence shown here is derived from an EMBL/GenBank/DDBJ whole genome shotgun (WGS) entry which is preliminary data.</text>
</comment>
<dbReference type="InterPro" id="IPR050223">
    <property type="entry name" value="D-isomer_2-hydroxyacid_DH"/>
</dbReference>
<evidence type="ECO:0000256" key="6">
    <source>
        <dbReference type="ARBA" id="ARBA00066661"/>
    </source>
</evidence>
<dbReference type="EC" id="1.1.1.81" evidence="7"/>